<dbReference type="EMBL" id="QYRN01000007">
    <property type="protein sequence ID" value="RIX99725.1"/>
    <property type="molecule type" value="Genomic_DNA"/>
</dbReference>
<protein>
    <submittedName>
        <fullName evidence="3">Ldh family oxidoreductase</fullName>
    </submittedName>
</protein>
<dbReference type="OrthoDB" id="9811519at2"/>
<organism evidence="3 4">
    <name type="scientific">Aureimonas flava</name>
    <dbReference type="NCBI Taxonomy" id="2320271"/>
    <lineage>
        <taxon>Bacteria</taxon>
        <taxon>Pseudomonadati</taxon>
        <taxon>Pseudomonadota</taxon>
        <taxon>Alphaproteobacteria</taxon>
        <taxon>Hyphomicrobiales</taxon>
        <taxon>Aurantimonadaceae</taxon>
        <taxon>Aureimonas</taxon>
    </lineage>
</organism>
<dbReference type="InterPro" id="IPR043143">
    <property type="entry name" value="Mal/L-sulf/L-lact_DH-like_NADP"/>
</dbReference>
<evidence type="ECO:0000313" key="4">
    <source>
        <dbReference type="Proteomes" id="UP000265750"/>
    </source>
</evidence>
<dbReference type="Gene3D" id="3.30.60.50">
    <property type="entry name" value="Hypothetical oxidoreductase yiak, domain 3"/>
    <property type="match status" value="1"/>
</dbReference>
<dbReference type="AlphaFoldDB" id="A0A3A1WJ17"/>
<sequence length="344" mass="35980">MPSVDEIRAAGLAALVRAGVPQGDAEIQLSLLLDAELRGVASHGLLRLPRVLERIANGVTDPRSRAAFDWQAGALLSVDGRQGLGPVVAMQALEKVCERARETGVATAVIRNCDHLGMLAWYGEHVARHGQILIALTVSEALVHPWGGRRAMLGTNPIAIGIPTASDPFVFDMATSLVSMGKIHDHANRGMPIPEGWALDADGDPTTDASAAKRGAIAPFGGAKGYGLALAFELLVTSLTGAAIGTAVKGTLDSDAPCNKGDVFIVLEPHHGTAAAISAFIEDLRASPPIDPAVPVRIPGDRARSARSARAAARIDLPADIWNRIRDRAGSAHGSETRGDHHEA</sequence>
<dbReference type="PANTHER" id="PTHR11091">
    <property type="entry name" value="OXIDOREDUCTASE-RELATED"/>
    <property type="match status" value="1"/>
</dbReference>
<dbReference type="GO" id="GO:0016491">
    <property type="term" value="F:oxidoreductase activity"/>
    <property type="evidence" value="ECO:0007669"/>
    <property type="project" value="UniProtKB-KW"/>
</dbReference>
<dbReference type="InterPro" id="IPR043144">
    <property type="entry name" value="Mal/L-sulf/L-lact_DH-like_ah"/>
</dbReference>
<dbReference type="SUPFAM" id="SSF89733">
    <property type="entry name" value="L-sulfolactate dehydrogenase-like"/>
    <property type="match status" value="1"/>
</dbReference>
<evidence type="ECO:0000313" key="3">
    <source>
        <dbReference type="EMBL" id="RIX99725.1"/>
    </source>
</evidence>
<evidence type="ECO:0000256" key="1">
    <source>
        <dbReference type="ARBA" id="ARBA00006056"/>
    </source>
</evidence>
<keyword evidence="2" id="KW-0560">Oxidoreductase</keyword>
<name>A0A3A1WJ17_9HYPH</name>
<dbReference type="InterPro" id="IPR003767">
    <property type="entry name" value="Malate/L-lactate_DH-like"/>
</dbReference>
<reference evidence="4" key="1">
    <citation type="submission" date="2018-09" db="EMBL/GenBank/DDBJ databases">
        <authorList>
            <person name="Tuo L."/>
        </authorList>
    </citation>
    <scope>NUCLEOTIDE SEQUENCE [LARGE SCALE GENOMIC DNA]</scope>
    <source>
        <strain evidence="4">M2BS4Y-1</strain>
    </source>
</reference>
<dbReference type="Gene3D" id="1.10.1530.10">
    <property type="match status" value="1"/>
</dbReference>
<dbReference type="Proteomes" id="UP000265750">
    <property type="component" value="Unassembled WGS sequence"/>
</dbReference>
<gene>
    <name evidence="3" type="ORF">D3218_14780</name>
</gene>
<dbReference type="Gene3D" id="3.30.1370.60">
    <property type="entry name" value="Hypothetical oxidoreductase yiak, domain 2"/>
    <property type="match status" value="1"/>
</dbReference>
<proteinExistence type="inferred from homology"/>
<accession>A0A3A1WJ17</accession>
<dbReference type="InterPro" id="IPR036111">
    <property type="entry name" value="Mal/L-sulfo/L-lacto_DH-like_sf"/>
</dbReference>
<comment type="caution">
    <text evidence="3">The sequence shown here is derived from an EMBL/GenBank/DDBJ whole genome shotgun (WGS) entry which is preliminary data.</text>
</comment>
<dbReference type="RefSeq" id="WP_119540856.1">
    <property type="nucleotide sequence ID" value="NZ_QYRN01000007.1"/>
</dbReference>
<dbReference type="Pfam" id="PF02615">
    <property type="entry name" value="Ldh_2"/>
    <property type="match status" value="1"/>
</dbReference>
<keyword evidence="4" id="KW-1185">Reference proteome</keyword>
<comment type="similarity">
    <text evidence="1">Belongs to the LDH2/MDH2 oxidoreductase family.</text>
</comment>
<dbReference type="PANTHER" id="PTHR11091:SF0">
    <property type="entry name" value="MALATE DEHYDROGENASE"/>
    <property type="match status" value="1"/>
</dbReference>
<evidence type="ECO:0000256" key="2">
    <source>
        <dbReference type="ARBA" id="ARBA00023002"/>
    </source>
</evidence>